<gene>
    <name evidence="2" type="ORF">HNR40_008177</name>
</gene>
<proteinExistence type="predicted"/>
<name>A0A7W8AAL8_9ACTN</name>
<dbReference type="AlphaFoldDB" id="A0A7W8AAL8"/>
<dbReference type="InterPro" id="IPR004401">
    <property type="entry name" value="YbaB/EbfC"/>
</dbReference>
<evidence type="ECO:0000313" key="3">
    <source>
        <dbReference type="Proteomes" id="UP000568380"/>
    </source>
</evidence>
<keyword evidence="2" id="KW-0238">DNA-binding</keyword>
<organism evidence="2 3">
    <name type="scientific">Nonomuraea endophytica</name>
    <dbReference type="NCBI Taxonomy" id="714136"/>
    <lineage>
        <taxon>Bacteria</taxon>
        <taxon>Bacillati</taxon>
        <taxon>Actinomycetota</taxon>
        <taxon>Actinomycetes</taxon>
        <taxon>Streptosporangiales</taxon>
        <taxon>Streptosporangiaceae</taxon>
        <taxon>Nonomuraea</taxon>
    </lineage>
</organism>
<protein>
    <submittedName>
        <fullName evidence="2">DNA-binding protein YbaB</fullName>
    </submittedName>
</protein>
<dbReference type="Gene3D" id="3.30.1310.10">
    <property type="entry name" value="Nucleoid-associated protein YbaB-like domain"/>
    <property type="match status" value="1"/>
</dbReference>
<dbReference type="Pfam" id="PF02575">
    <property type="entry name" value="YbaB_DNA_bd"/>
    <property type="match status" value="1"/>
</dbReference>
<dbReference type="InterPro" id="IPR036894">
    <property type="entry name" value="YbaB-like_sf"/>
</dbReference>
<dbReference type="Proteomes" id="UP000568380">
    <property type="component" value="Unassembled WGS sequence"/>
</dbReference>
<feature type="region of interest" description="Disordered" evidence="1">
    <location>
        <begin position="81"/>
        <end position="120"/>
    </location>
</feature>
<dbReference type="SUPFAM" id="SSF82607">
    <property type="entry name" value="YbaB-like"/>
    <property type="match status" value="1"/>
</dbReference>
<dbReference type="RefSeq" id="WP_184971124.1">
    <property type="nucleotide sequence ID" value="NZ_JACHIN010000014.1"/>
</dbReference>
<keyword evidence="3" id="KW-1185">Reference proteome</keyword>
<dbReference type="EMBL" id="JACHIN010000014">
    <property type="protein sequence ID" value="MBB5082681.1"/>
    <property type="molecule type" value="Genomic_DNA"/>
</dbReference>
<reference evidence="2 3" key="1">
    <citation type="submission" date="2020-08" db="EMBL/GenBank/DDBJ databases">
        <title>Genomic Encyclopedia of Type Strains, Phase IV (KMG-IV): sequencing the most valuable type-strain genomes for metagenomic binning, comparative biology and taxonomic classification.</title>
        <authorList>
            <person name="Goeker M."/>
        </authorList>
    </citation>
    <scope>NUCLEOTIDE SEQUENCE [LARGE SCALE GENOMIC DNA]</scope>
    <source>
        <strain evidence="2 3">DSM 45385</strain>
    </source>
</reference>
<dbReference type="GO" id="GO:0003677">
    <property type="term" value="F:DNA binding"/>
    <property type="evidence" value="ECO:0007669"/>
    <property type="project" value="UniProtKB-KW"/>
</dbReference>
<evidence type="ECO:0000256" key="1">
    <source>
        <dbReference type="SAM" id="MobiDB-lite"/>
    </source>
</evidence>
<evidence type="ECO:0000313" key="2">
    <source>
        <dbReference type="EMBL" id="MBB5082681.1"/>
    </source>
</evidence>
<accession>A0A7W8AAL8</accession>
<comment type="caution">
    <text evidence="2">The sequence shown here is derived from an EMBL/GenBank/DDBJ whole genome shotgun (WGS) entry which is preliminary data.</text>
</comment>
<sequence length="120" mass="12660">MTDELDRMFAEFHGEIARLQGLQQEIEQVRGRGEAAEGRVVAEATMTGALAGLTIDPRAMRLGSDELAAAVLQAAAAAARDAGDQARALTEPFTPDLPPFTSDGPRLTPDGPRFGSDGPR</sequence>